<evidence type="ECO:0000313" key="2">
    <source>
        <dbReference type="Proteomes" id="UP000547973"/>
    </source>
</evidence>
<dbReference type="AlphaFoldDB" id="A0A7Y9ZB40"/>
<comment type="caution">
    <text evidence="1">The sequence shown here is derived from an EMBL/GenBank/DDBJ whole genome shotgun (WGS) entry which is preliminary data.</text>
</comment>
<keyword evidence="2" id="KW-1185">Reference proteome</keyword>
<dbReference type="GO" id="GO:0003676">
    <property type="term" value="F:nucleic acid binding"/>
    <property type="evidence" value="ECO:0007669"/>
    <property type="project" value="InterPro"/>
</dbReference>
<protein>
    <submittedName>
        <fullName evidence="1">Transposase InsO family protein</fullName>
    </submittedName>
</protein>
<dbReference type="Gene3D" id="3.30.420.10">
    <property type="entry name" value="Ribonuclease H-like superfamily/Ribonuclease H"/>
    <property type="match status" value="1"/>
</dbReference>
<gene>
    <name evidence="1" type="ORF">BKA03_002035</name>
</gene>
<dbReference type="RefSeq" id="WP_152649607.1">
    <property type="nucleotide sequence ID" value="NZ_JACBZO010000001.1"/>
</dbReference>
<dbReference type="SUPFAM" id="SSF53098">
    <property type="entry name" value="Ribonuclease H-like"/>
    <property type="match status" value="1"/>
</dbReference>
<name>A0A7Y9ZB40_9MICO</name>
<organism evidence="1 2">
    <name type="scientific">Demequina lutea</name>
    <dbReference type="NCBI Taxonomy" id="431489"/>
    <lineage>
        <taxon>Bacteria</taxon>
        <taxon>Bacillati</taxon>
        <taxon>Actinomycetota</taxon>
        <taxon>Actinomycetes</taxon>
        <taxon>Micrococcales</taxon>
        <taxon>Demequinaceae</taxon>
        <taxon>Demequina</taxon>
    </lineage>
</organism>
<dbReference type="EMBL" id="JACBZO010000001">
    <property type="protein sequence ID" value="NYI41916.1"/>
    <property type="molecule type" value="Genomic_DNA"/>
</dbReference>
<proteinExistence type="predicted"/>
<accession>A0A7Y9ZB40</accession>
<evidence type="ECO:0000313" key="1">
    <source>
        <dbReference type="EMBL" id="NYI41916.1"/>
    </source>
</evidence>
<dbReference type="InterPro" id="IPR012337">
    <property type="entry name" value="RNaseH-like_sf"/>
</dbReference>
<dbReference type="OrthoDB" id="4281720at2"/>
<reference evidence="1 2" key="1">
    <citation type="submission" date="2020-07" db="EMBL/GenBank/DDBJ databases">
        <title>Sequencing the genomes of 1000 actinobacteria strains.</title>
        <authorList>
            <person name="Klenk H.-P."/>
        </authorList>
    </citation>
    <scope>NUCLEOTIDE SEQUENCE [LARGE SCALE GENOMIC DNA]</scope>
    <source>
        <strain evidence="1 2">DSM 19970</strain>
    </source>
</reference>
<sequence length="66" mass="7703">MKRRFSADQPDKVWFNDVAQHRARDGWVYCYAVIDAFSRRVVGSAIADRRALSKSWILGYRRRIGG</sequence>
<dbReference type="Proteomes" id="UP000547973">
    <property type="component" value="Unassembled WGS sequence"/>
</dbReference>
<dbReference type="InterPro" id="IPR036397">
    <property type="entry name" value="RNaseH_sf"/>
</dbReference>